<dbReference type="Pfam" id="PF16491">
    <property type="entry name" value="Peptidase_M48_N"/>
    <property type="match status" value="1"/>
</dbReference>
<comment type="similarity">
    <text evidence="12 15">Belongs to the peptidase M48A family.</text>
</comment>
<evidence type="ECO:0000256" key="1">
    <source>
        <dbReference type="ARBA" id="ARBA00004477"/>
    </source>
</evidence>
<dbReference type="PANTHER" id="PTHR10120">
    <property type="entry name" value="CAAX PRENYL PROTEASE 1"/>
    <property type="match status" value="1"/>
</dbReference>
<evidence type="ECO:0000256" key="3">
    <source>
        <dbReference type="ARBA" id="ARBA00022692"/>
    </source>
</evidence>
<keyword evidence="5 15" id="KW-0378">Hydrolase</keyword>
<dbReference type="AlphaFoldDB" id="A0A167F073"/>
<evidence type="ECO:0000256" key="6">
    <source>
        <dbReference type="ARBA" id="ARBA00022824"/>
    </source>
</evidence>
<accession>A0A167F073</accession>
<evidence type="ECO:0000259" key="16">
    <source>
        <dbReference type="Pfam" id="PF01435"/>
    </source>
</evidence>
<evidence type="ECO:0000256" key="7">
    <source>
        <dbReference type="ARBA" id="ARBA00022833"/>
    </source>
</evidence>
<evidence type="ECO:0000256" key="11">
    <source>
        <dbReference type="ARBA" id="ARBA00044456"/>
    </source>
</evidence>
<keyword evidence="4 14" id="KW-0479">Metal-binding</keyword>
<feature type="binding site" evidence="14">
    <location>
        <position position="358"/>
    </location>
    <ligand>
        <name>Zn(2+)</name>
        <dbReference type="ChEBI" id="CHEBI:29105"/>
        <note>catalytic</note>
    </ligand>
</feature>
<feature type="domain" description="Peptidase M48" evidence="16">
    <location>
        <begin position="206"/>
        <end position="413"/>
    </location>
</feature>
<dbReference type="RefSeq" id="XP_018737138.1">
    <property type="nucleotide sequence ID" value="XM_018879200.1"/>
</dbReference>
<keyword evidence="19" id="KW-1185">Reference proteome</keyword>
<evidence type="ECO:0000256" key="14">
    <source>
        <dbReference type="PIRSR" id="PIRSR627057-2"/>
    </source>
</evidence>
<sequence>MGFTAGQYLFTTYLSYRQYQVLKKPSPPKELDNVITQETFKKTQEYGRAKAKFGFFTSFFSFVQNVAILKYDLLPKMFGLAGKFLAAYGHSKWFSGLTAQSIVFLLGFQFVETIISLPLSLYSDFVIEERFGFNKQTIGLFFTDLVKSEILKIVIGAPLIAAILKIIDYFGDQFFFYLWLFMVGFQVVAIAVFPTLIQPLFNKLSPLEDGELKTSVENLAKRVQFPLNKLYVIDGSKRSSHSNAYFYGLPWSKQIVIFDTLIEKSTVDEVTAVLAHEIGHWALSHTTKMLLVAQAHLFAIFALFSAFIRNQSLYNSFGFFSSSSQYPILVGFILFGDILQPLESLLSFAMNLMSRSFEFQADDYAVNLNYGPELSKSLIGIHTENLSNVDADWLYSSYHHSHPILPERLKALRLATEAIQKKKH</sequence>
<feature type="binding site" evidence="14">
    <location>
        <position position="276"/>
    </location>
    <ligand>
        <name>Zn(2+)</name>
        <dbReference type="ChEBI" id="CHEBI:29105"/>
        <note>catalytic</note>
    </ligand>
</feature>
<dbReference type="InterPro" id="IPR032456">
    <property type="entry name" value="Peptidase_M48_N"/>
</dbReference>
<dbReference type="CDD" id="cd07343">
    <property type="entry name" value="M48A_Zmpste24p_like"/>
    <property type="match status" value="1"/>
</dbReference>
<evidence type="ECO:0000256" key="2">
    <source>
        <dbReference type="ARBA" id="ARBA00022670"/>
    </source>
</evidence>
<feature type="domain" description="CAAX prenyl protease 1 N-terminal" evidence="17">
    <location>
        <begin position="18"/>
        <end position="203"/>
    </location>
</feature>
<comment type="caution">
    <text evidence="15">Lacks conserved residue(s) required for the propagation of feature annotation.</text>
</comment>
<dbReference type="GO" id="GO:0005789">
    <property type="term" value="C:endoplasmic reticulum membrane"/>
    <property type="evidence" value="ECO:0007669"/>
    <property type="project" value="UniProtKB-SubCell"/>
</dbReference>
<evidence type="ECO:0000256" key="9">
    <source>
        <dbReference type="ARBA" id="ARBA00023049"/>
    </source>
</evidence>
<gene>
    <name evidence="18" type="primary">STE24</name>
    <name evidence="18" type="ORF">AWJ20_2266</name>
</gene>
<dbReference type="GeneID" id="30034158"/>
<dbReference type="GO" id="GO:0004222">
    <property type="term" value="F:metalloendopeptidase activity"/>
    <property type="evidence" value="ECO:0007669"/>
    <property type="project" value="UniProtKB-UniRule"/>
</dbReference>
<dbReference type="EMBL" id="CP014503">
    <property type="protein sequence ID" value="ANB14661.1"/>
    <property type="molecule type" value="Genomic_DNA"/>
</dbReference>
<dbReference type="InterPro" id="IPR001915">
    <property type="entry name" value="Peptidase_M48"/>
</dbReference>
<evidence type="ECO:0000256" key="10">
    <source>
        <dbReference type="ARBA" id="ARBA00023136"/>
    </source>
</evidence>
<dbReference type="KEGG" id="slb:AWJ20_2266"/>
<dbReference type="Gene3D" id="3.30.2010.10">
    <property type="entry name" value="Metalloproteases ('zincins'), catalytic domain"/>
    <property type="match status" value="1"/>
</dbReference>
<dbReference type="Pfam" id="PF01435">
    <property type="entry name" value="Peptidase_M48"/>
    <property type="match status" value="1"/>
</dbReference>
<keyword evidence="9 15" id="KW-0482">Metalloprotease</keyword>
<dbReference type="OrthoDB" id="360839at2759"/>
<dbReference type="EC" id="3.4.24.84" evidence="15"/>
<protein>
    <recommendedName>
        <fullName evidence="15">CAAX prenyl protease</fullName>
        <ecNumber evidence="15">3.4.24.84</ecNumber>
    </recommendedName>
</protein>
<evidence type="ECO:0000313" key="18">
    <source>
        <dbReference type="EMBL" id="ANB14661.1"/>
    </source>
</evidence>
<dbReference type="FunFam" id="3.30.2010.10:FF:000002">
    <property type="entry name" value="CAAX prenyl protease"/>
    <property type="match status" value="1"/>
</dbReference>
<keyword evidence="2 15" id="KW-0645">Protease</keyword>
<keyword evidence="7 14" id="KW-0862">Zinc</keyword>
<comment type="catalytic activity">
    <reaction evidence="11 15">
        <text>Hydrolyzes the peptide bond -P2-(S-farnesyl or geranylgeranyl)C-P1'-P2'-P3'-COOH where P1' and P2' are amino acids with aliphatic side chains and P3' is any C-terminal residue.</text>
        <dbReference type="EC" id="3.4.24.84"/>
    </reaction>
</comment>
<comment type="cofactor">
    <cofactor evidence="14 15">
        <name>Zn(2+)</name>
        <dbReference type="ChEBI" id="CHEBI:29105"/>
    </cofactor>
    <text evidence="14 15">Binds 1 zinc ion per subunit.</text>
</comment>
<name>A0A167F073_9ASCO</name>
<dbReference type="InterPro" id="IPR027057">
    <property type="entry name" value="CAXX_Prtase_1"/>
</dbReference>
<evidence type="ECO:0000256" key="5">
    <source>
        <dbReference type="ARBA" id="ARBA00022801"/>
    </source>
</evidence>
<proteinExistence type="inferred from homology"/>
<comment type="subcellular location">
    <subcellularLocation>
        <location evidence="1 15">Endoplasmic reticulum membrane</location>
        <topology evidence="1 15">Multi-pass membrane protein</topology>
    </subcellularLocation>
</comment>
<feature type="transmembrane region" description="Helical" evidence="15">
    <location>
        <begin position="150"/>
        <end position="170"/>
    </location>
</feature>
<organism evidence="18 19">
    <name type="scientific">Sugiyamaella lignohabitans</name>
    <dbReference type="NCBI Taxonomy" id="796027"/>
    <lineage>
        <taxon>Eukaryota</taxon>
        <taxon>Fungi</taxon>
        <taxon>Dikarya</taxon>
        <taxon>Ascomycota</taxon>
        <taxon>Saccharomycotina</taxon>
        <taxon>Dipodascomycetes</taxon>
        <taxon>Dipodascales</taxon>
        <taxon>Trichomonascaceae</taxon>
        <taxon>Sugiyamaella</taxon>
    </lineage>
</organism>
<evidence type="ECO:0000256" key="12">
    <source>
        <dbReference type="ARBA" id="ARBA00060927"/>
    </source>
</evidence>
<evidence type="ECO:0000313" key="19">
    <source>
        <dbReference type="Proteomes" id="UP000189580"/>
    </source>
</evidence>
<evidence type="ECO:0000256" key="13">
    <source>
        <dbReference type="PIRSR" id="PIRSR627057-1"/>
    </source>
</evidence>
<reference evidence="18 19" key="1">
    <citation type="submission" date="2016-02" db="EMBL/GenBank/DDBJ databases">
        <title>Complete genome sequence and transcriptome regulation of the pentose utilising yeast Sugiyamaella lignohabitans.</title>
        <authorList>
            <person name="Bellasio M."/>
            <person name="Peymann A."/>
            <person name="Valli M."/>
            <person name="Sipitzky M."/>
            <person name="Graf A."/>
            <person name="Sauer M."/>
            <person name="Marx H."/>
            <person name="Mattanovich D."/>
        </authorList>
    </citation>
    <scope>NUCLEOTIDE SEQUENCE [LARGE SCALE GENOMIC DNA]</scope>
    <source>
        <strain evidence="18 19">CBS 10342</strain>
    </source>
</reference>
<feature type="transmembrane region" description="Helical" evidence="15">
    <location>
        <begin position="289"/>
        <end position="308"/>
    </location>
</feature>
<feature type="active site" description="Proton donor" evidence="13">
    <location>
        <position position="362"/>
    </location>
</feature>
<keyword evidence="10 15" id="KW-0472">Membrane</keyword>
<dbReference type="GO" id="GO:0071586">
    <property type="term" value="P:CAAX-box protein processing"/>
    <property type="evidence" value="ECO:0007669"/>
    <property type="project" value="UniProtKB-UniRule"/>
</dbReference>
<evidence type="ECO:0000259" key="17">
    <source>
        <dbReference type="Pfam" id="PF16491"/>
    </source>
</evidence>
<feature type="binding site" evidence="14">
    <location>
        <position position="280"/>
    </location>
    <ligand>
        <name>Zn(2+)</name>
        <dbReference type="ChEBI" id="CHEBI:29105"/>
        <note>catalytic</note>
    </ligand>
</feature>
<keyword evidence="6 15" id="KW-0256">Endoplasmic reticulum</keyword>
<evidence type="ECO:0000256" key="15">
    <source>
        <dbReference type="RuleBase" id="RU366005"/>
    </source>
</evidence>
<comment type="function">
    <text evidence="15">Proteolytically removes the C-terminal three residues of farnesylated proteins.</text>
</comment>
<dbReference type="GO" id="GO:0046872">
    <property type="term" value="F:metal ion binding"/>
    <property type="evidence" value="ECO:0007669"/>
    <property type="project" value="UniProtKB-UniRule"/>
</dbReference>
<feature type="active site" evidence="13">
    <location>
        <position position="277"/>
    </location>
</feature>
<dbReference type="Proteomes" id="UP000189580">
    <property type="component" value="Chromosome b"/>
</dbReference>
<feature type="transmembrane region" description="Helical" evidence="15">
    <location>
        <begin position="93"/>
        <end position="111"/>
    </location>
</feature>
<evidence type="ECO:0000256" key="4">
    <source>
        <dbReference type="ARBA" id="ARBA00022723"/>
    </source>
</evidence>
<keyword evidence="3 15" id="KW-0812">Transmembrane</keyword>
<feature type="transmembrane region" description="Helical" evidence="15">
    <location>
        <begin position="176"/>
        <end position="197"/>
    </location>
</feature>
<evidence type="ECO:0000256" key="8">
    <source>
        <dbReference type="ARBA" id="ARBA00022989"/>
    </source>
</evidence>
<keyword evidence="8 15" id="KW-1133">Transmembrane helix</keyword>